<evidence type="ECO:0000313" key="2">
    <source>
        <dbReference type="EMBL" id="GAI92192.1"/>
    </source>
</evidence>
<dbReference type="Gene3D" id="3.40.50.150">
    <property type="entry name" value="Vaccinia Virus protein VP39"/>
    <property type="match status" value="1"/>
</dbReference>
<dbReference type="GO" id="GO:0008757">
    <property type="term" value="F:S-adenosylmethionine-dependent methyltransferase activity"/>
    <property type="evidence" value="ECO:0007669"/>
    <property type="project" value="InterPro"/>
</dbReference>
<name>X1SGP8_9ZZZZ</name>
<dbReference type="EMBL" id="BARW01023134">
    <property type="protein sequence ID" value="GAI92192.1"/>
    <property type="molecule type" value="Genomic_DNA"/>
</dbReference>
<protein>
    <recommendedName>
        <fullName evidence="1">Methyltransferase type 11 domain-containing protein</fullName>
    </recommendedName>
</protein>
<evidence type="ECO:0000259" key="1">
    <source>
        <dbReference type="Pfam" id="PF08241"/>
    </source>
</evidence>
<dbReference type="Pfam" id="PF08241">
    <property type="entry name" value="Methyltransf_11"/>
    <property type="match status" value="1"/>
</dbReference>
<dbReference type="InterPro" id="IPR029063">
    <property type="entry name" value="SAM-dependent_MTases_sf"/>
</dbReference>
<feature type="domain" description="Methyltransferase type 11" evidence="1">
    <location>
        <begin position="47"/>
        <end position="80"/>
    </location>
</feature>
<proteinExistence type="predicted"/>
<dbReference type="SUPFAM" id="SSF53335">
    <property type="entry name" value="S-adenosyl-L-methionine-dependent methyltransferases"/>
    <property type="match status" value="1"/>
</dbReference>
<sequence>MGSEDMEKYIEKLNLGCGQFKKDGFINIDIDDKTNPDIRHNLNQFPYPFENNRFVLIEANHLLEHLHNPFEVMKELHRIL</sequence>
<feature type="non-terminal residue" evidence="2">
    <location>
        <position position="80"/>
    </location>
</feature>
<organism evidence="2">
    <name type="scientific">marine sediment metagenome</name>
    <dbReference type="NCBI Taxonomy" id="412755"/>
    <lineage>
        <taxon>unclassified sequences</taxon>
        <taxon>metagenomes</taxon>
        <taxon>ecological metagenomes</taxon>
    </lineage>
</organism>
<gene>
    <name evidence="2" type="ORF">S12H4_38439</name>
</gene>
<dbReference type="InterPro" id="IPR013216">
    <property type="entry name" value="Methyltransf_11"/>
</dbReference>
<reference evidence="2" key="1">
    <citation type="journal article" date="2014" name="Front. Microbiol.">
        <title>High frequency of phylogenetically diverse reductive dehalogenase-homologous genes in deep subseafloor sedimentary metagenomes.</title>
        <authorList>
            <person name="Kawai M."/>
            <person name="Futagami T."/>
            <person name="Toyoda A."/>
            <person name="Takaki Y."/>
            <person name="Nishi S."/>
            <person name="Hori S."/>
            <person name="Arai W."/>
            <person name="Tsubouchi T."/>
            <person name="Morono Y."/>
            <person name="Uchiyama I."/>
            <person name="Ito T."/>
            <person name="Fujiyama A."/>
            <person name="Inagaki F."/>
            <person name="Takami H."/>
        </authorList>
    </citation>
    <scope>NUCLEOTIDE SEQUENCE</scope>
    <source>
        <strain evidence="2">Expedition CK06-06</strain>
    </source>
</reference>
<comment type="caution">
    <text evidence="2">The sequence shown here is derived from an EMBL/GenBank/DDBJ whole genome shotgun (WGS) entry which is preliminary data.</text>
</comment>
<accession>X1SGP8</accession>
<dbReference type="AlphaFoldDB" id="X1SGP8"/>